<feature type="region of interest" description="Disordered" evidence="10">
    <location>
        <begin position="378"/>
        <end position="401"/>
    </location>
</feature>
<comment type="similarity">
    <text evidence="7">Belongs to the methyl-accepting chemotaxis (MCP) protein family.</text>
</comment>
<evidence type="ECO:0000256" key="3">
    <source>
        <dbReference type="ARBA" id="ARBA00022500"/>
    </source>
</evidence>
<sequence length="650" mass="71850">MYKMSLRNKLIFTIIPLMIITITILMIISYWQSSRAILSQNTEYLEQIVQKTVDELTFWIEEREREITLLSQETLLHKACSGQDLAEAQQRLTSYHQQSPVYEAIFLTDPQGVVLMTSTQQQIGLDLTQKPEYAENIAQAQQGQLWIGTVEKAPDTGRPVVLITAPIMVNDKMIGILGTPIEVDYFSEQRVSQQKVGKDGYFTMLDQTKKILAHPDKKMIMTAATLGSALGPDSQTQKQGQYVYDWNGVEKIMNFQTCPRTGWLVAATITKDELFQEINRSRNMAIGLGIGCIVVASLAIWWIMVNNLSAPIRATVEFVKKVSAGDLSEIMEVNRQDELGVLLQAMSQMIMKLRQVVSDVKYAAENVASGSQGMSASAEIMSQGATEQATASEEASASMQEMTANIRQNAENALQTEKLALQAAEDARLSEAAVTQAAQAMQQIAQKVAIIDDISRQTRMLSLNATIEAARAQEYGKGFAVVASEVRALAERSQTAAAEITELASSSVIIAEKAGGMLQQLVPHIQQTAELVQEIAAATREQDTGTQQINQAILQLDQVTQQNSSTSEELAATSEELAGQAEMLQQTIAFFKTDDTHHDHLLPEEREAIRQREQKKSTPTASASTAHQKVRSEKATAVERDAHDDEFERF</sequence>
<evidence type="ECO:0000256" key="10">
    <source>
        <dbReference type="SAM" id="MobiDB-lite"/>
    </source>
</evidence>
<evidence type="ECO:0000313" key="14">
    <source>
        <dbReference type="EMBL" id="GAK60875.1"/>
    </source>
</evidence>
<dbReference type="Gene3D" id="3.30.450.20">
    <property type="entry name" value="PAS domain"/>
    <property type="match status" value="1"/>
</dbReference>
<evidence type="ECO:0000259" key="13">
    <source>
        <dbReference type="PROSITE" id="PS50885"/>
    </source>
</evidence>
<evidence type="ECO:0000256" key="1">
    <source>
        <dbReference type="ARBA" id="ARBA00004651"/>
    </source>
</evidence>
<keyword evidence="9" id="KW-0175">Coiled coil</keyword>
<feature type="compositionally biased region" description="Basic and acidic residues" evidence="10">
    <location>
        <begin position="630"/>
        <end position="650"/>
    </location>
</feature>
<dbReference type="InterPro" id="IPR004090">
    <property type="entry name" value="Chemotax_Me-accpt_rcpt"/>
</dbReference>
<dbReference type="Pfam" id="PF00015">
    <property type="entry name" value="MCPsignal"/>
    <property type="match status" value="1"/>
</dbReference>
<evidence type="ECO:0000256" key="2">
    <source>
        <dbReference type="ARBA" id="ARBA00022475"/>
    </source>
</evidence>
<keyword evidence="5 11" id="KW-1133">Transmembrane helix</keyword>
<dbReference type="PANTHER" id="PTHR43531">
    <property type="entry name" value="PROTEIN ICFG"/>
    <property type="match status" value="1"/>
</dbReference>
<comment type="subcellular location">
    <subcellularLocation>
        <location evidence="1">Cell membrane</location>
        <topology evidence="1">Multi-pass membrane protein</topology>
    </subcellularLocation>
</comment>
<dbReference type="GO" id="GO:0007165">
    <property type="term" value="P:signal transduction"/>
    <property type="evidence" value="ECO:0007669"/>
    <property type="project" value="UniProtKB-KW"/>
</dbReference>
<evidence type="ECO:0000256" key="6">
    <source>
        <dbReference type="ARBA" id="ARBA00023136"/>
    </source>
</evidence>
<dbReference type="PANTHER" id="PTHR43531:SF11">
    <property type="entry name" value="METHYL-ACCEPTING CHEMOTAXIS PROTEIN 3"/>
    <property type="match status" value="1"/>
</dbReference>
<dbReference type="InterPro" id="IPR029151">
    <property type="entry name" value="Sensor-like_sf"/>
</dbReference>
<dbReference type="InterPro" id="IPR033479">
    <property type="entry name" value="dCache_1"/>
</dbReference>
<protein>
    <submittedName>
        <fullName evidence="14">Chemotaxis sensory transducer</fullName>
    </submittedName>
</protein>
<keyword evidence="8" id="KW-0807">Transducer</keyword>
<dbReference type="CDD" id="cd06225">
    <property type="entry name" value="HAMP"/>
    <property type="match status" value="1"/>
</dbReference>
<evidence type="ECO:0000256" key="4">
    <source>
        <dbReference type="ARBA" id="ARBA00022692"/>
    </source>
</evidence>
<dbReference type="CDD" id="cd12912">
    <property type="entry name" value="PDC2_MCP_like"/>
    <property type="match status" value="1"/>
</dbReference>
<dbReference type="InterPro" id="IPR003660">
    <property type="entry name" value="HAMP_dom"/>
</dbReference>
<feature type="domain" description="Methyl-accepting transducer" evidence="12">
    <location>
        <begin position="363"/>
        <end position="578"/>
    </location>
</feature>
<evidence type="ECO:0000256" key="5">
    <source>
        <dbReference type="ARBA" id="ARBA00022989"/>
    </source>
</evidence>
<dbReference type="InterPro" id="IPR004089">
    <property type="entry name" value="MCPsignal_dom"/>
</dbReference>
<evidence type="ECO:0000256" key="7">
    <source>
        <dbReference type="ARBA" id="ARBA00029447"/>
    </source>
</evidence>
<dbReference type="eggNOG" id="COG0840">
    <property type="taxonomic scope" value="Bacteria"/>
</dbReference>
<feature type="domain" description="HAMP" evidence="13">
    <location>
        <begin position="306"/>
        <end position="358"/>
    </location>
</feature>
<dbReference type="EMBL" id="DF820475">
    <property type="protein sequence ID" value="GAK60875.1"/>
    <property type="molecule type" value="Genomic_DNA"/>
</dbReference>
<proteinExistence type="inferred from homology"/>
<dbReference type="PROSITE" id="PS50111">
    <property type="entry name" value="CHEMOTAXIS_TRANSDUC_2"/>
    <property type="match status" value="1"/>
</dbReference>
<feature type="coiled-coil region" evidence="9">
    <location>
        <begin position="549"/>
        <end position="576"/>
    </location>
</feature>
<dbReference type="Gene3D" id="1.10.287.950">
    <property type="entry name" value="Methyl-accepting chemotaxis protein"/>
    <property type="match status" value="1"/>
</dbReference>
<name>A0A081C8H0_VECG1</name>
<gene>
    <name evidence="14" type="ORF">U27_00773</name>
</gene>
<dbReference type="SUPFAM" id="SSF103190">
    <property type="entry name" value="Sensory domain-like"/>
    <property type="match status" value="1"/>
</dbReference>
<keyword evidence="2" id="KW-1003">Cell membrane</keyword>
<feature type="compositionally biased region" description="Polar residues" evidence="10">
    <location>
        <begin position="617"/>
        <end position="627"/>
    </location>
</feature>
<evidence type="ECO:0000259" key="12">
    <source>
        <dbReference type="PROSITE" id="PS50111"/>
    </source>
</evidence>
<dbReference type="GO" id="GO:0005886">
    <property type="term" value="C:plasma membrane"/>
    <property type="evidence" value="ECO:0007669"/>
    <property type="project" value="UniProtKB-SubCell"/>
</dbReference>
<dbReference type="SMART" id="SM00283">
    <property type="entry name" value="MA"/>
    <property type="match status" value="1"/>
</dbReference>
<dbReference type="GO" id="GO:0004888">
    <property type="term" value="F:transmembrane signaling receptor activity"/>
    <property type="evidence" value="ECO:0007669"/>
    <property type="project" value="InterPro"/>
</dbReference>
<dbReference type="PRINTS" id="PR00260">
    <property type="entry name" value="CHEMTRNSDUCR"/>
</dbReference>
<evidence type="ECO:0000256" key="8">
    <source>
        <dbReference type="PROSITE-ProRule" id="PRU00284"/>
    </source>
</evidence>
<organism evidence="14">
    <name type="scientific">Vecturithrix granuli</name>
    <dbReference type="NCBI Taxonomy" id="1499967"/>
    <lineage>
        <taxon>Bacteria</taxon>
        <taxon>Candidatus Moduliflexota</taxon>
        <taxon>Candidatus Vecturitrichia</taxon>
        <taxon>Candidatus Vecturitrichales</taxon>
        <taxon>Candidatus Vecturitrichaceae</taxon>
        <taxon>Candidatus Vecturithrix</taxon>
    </lineage>
</organism>
<keyword evidence="4 11" id="KW-0812">Transmembrane</keyword>
<evidence type="ECO:0000256" key="9">
    <source>
        <dbReference type="SAM" id="Coils"/>
    </source>
</evidence>
<dbReference type="SMART" id="SM00304">
    <property type="entry name" value="HAMP"/>
    <property type="match status" value="1"/>
</dbReference>
<dbReference type="STRING" id="1499967.U27_00773"/>
<dbReference type="SUPFAM" id="SSF58104">
    <property type="entry name" value="Methyl-accepting chemotaxis protein (MCP) signaling domain"/>
    <property type="match status" value="1"/>
</dbReference>
<feature type="transmembrane region" description="Helical" evidence="11">
    <location>
        <begin position="12"/>
        <end position="31"/>
    </location>
</feature>
<accession>A0A081C8H0</accession>
<feature type="region of interest" description="Disordered" evidence="10">
    <location>
        <begin position="604"/>
        <end position="650"/>
    </location>
</feature>
<dbReference type="GO" id="GO:0006935">
    <property type="term" value="P:chemotaxis"/>
    <property type="evidence" value="ECO:0007669"/>
    <property type="project" value="UniProtKB-KW"/>
</dbReference>
<dbReference type="HOGENOM" id="CLU_000445_107_12_0"/>
<dbReference type="Pfam" id="PF02743">
    <property type="entry name" value="dCache_1"/>
    <property type="match status" value="1"/>
</dbReference>
<keyword evidence="15" id="KW-1185">Reference proteome</keyword>
<feature type="compositionally biased region" description="Basic and acidic residues" evidence="10">
    <location>
        <begin position="604"/>
        <end position="616"/>
    </location>
</feature>
<keyword evidence="3" id="KW-0145">Chemotaxis</keyword>
<dbReference type="AlphaFoldDB" id="A0A081C8H0"/>
<dbReference type="Proteomes" id="UP000030661">
    <property type="component" value="Unassembled WGS sequence"/>
</dbReference>
<feature type="compositionally biased region" description="Low complexity" evidence="10">
    <location>
        <begin position="385"/>
        <end position="401"/>
    </location>
</feature>
<reference evidence="14" key="1">
    <citation type="journal article" date="2015" name="PeerJ">
        <title>First genomic representation of candidate bacterial phylum KSB3 points to enhanced environmental sensing as a trigger of wastewater bulking.</title>
        <authorList>
            <person name="Sekiguchi Y."/>
            <person name="Ohashi A."/>
            <person name="Parks D.H."/>
            <person name="Yamauchi T."/>
            <person name="Tyson G.W."/>
            <person name="Hugenholtz P."/>
        </authorList>
    </citation>
    <scope>NUCLEOTIDE SEQUENCE [LARGE SCALE GENOMIC DNA]</scope>
</reference>
<dbReference type="CDD" id="cd18773">
    <property type="entry name" value="PDC1_HK_sensor"/>
    <property type="match status" value="1"/>
</dbReference>
<dbReference type="InterPro" id="IPR051310">
    <property type="entry name" value="MCP_chemotaxis"/>
</dbReference>
<dbReference type="PROSITE" id="PS50885">
    <property type="entry name" value="HAMP"/>
    <property type="match status" value="1"/>
</dbReference>
<dbReference type="Pfam" id="PF00672">
    <property type="entry name" value="HAMP"/>
    <property type="match status" value="1"/>
</dbReference>
<feature type="transmembrane region" description="Helical" evidence="11">
    <location>
        <begin position="284"/>
        <end position="304"/>
    </location>
</feature>
<evidence type="ECO:0000313" key="15">
    <source>
        <dbReference type="Proteomes" id="UP000030661"/>
    </source>
</evidence>
<keyword evidence="6 11" id="KW-0472">Membrane</keyword>
<evidence type="ECO:0000256" key="11">
    <source>
        <dbReference type="SAM" id="Phobius"/>
    </source>
</evidence>